<dbReference type="SMART" id="SM00354">
    <property type="entry name" value="HTH_LACI"/>
    <property type="match status" value="1"/>
</dbReference>
<dbReference type="PRINTS" id="PR00036">
    <property type="entry name" value="HTHLACI"/>
</dbReference>
<dbReference type="CDD" id="cd01392">
    <property type="entry name" value="HTH_LacI"/>
    <property type="match status" value="1"/>
</dbReference>
<dbReference type="InterPro" id="IPR046335">
    <property type="entry name" value="LacI/GalR-like_sensor"/>
</dbReference>
<dbReference type="Pfam" id="PF00356">
    <property type="entry name" value="LacI"/>
    <property type="match status" value="1"/>
</dbReference>
<evidence type="ECO:0000256" key="2">
    <source>
        <dbReference type="ARBA" id="ARBA00023125"/>
    </source>
</evidence>
<dbReference type="EMBL" id="JANYMP010000004">
    <property type="protein sequence ID" value="MCS7477432.1"/>
    <property type="molecule type" value="Genomic_DNA"/>
</dbReference>
<dbReference type="InterPro" id="IPR028082">
    <property type="entry name" value="Peripla_BP_I"/>
</dbReference>
<accession>A0A9X2VJ38</accession>
<dbReference type="CDD" id="cd06267">
    <property type="entry name" value="PBP1_LacI_sugar_binding-like"/>
    <property type="match status" value="1"/>
</dbReference>
<dbReference type="PROSITE" id="PS00356">
    <property type="entry name" value="HTH_LACI_1"/>
    <property type="match status" value="1"/>
</dbReference>
<keyword evidence="1" id="KW-0805">Transcription regulation</keyword>
<dbReference type="GO" id="GO:0000976">
    <property type="term" value="F:transcription cis-regulatory region binding"/>
    <property type="evidence" value="ECO:0007669"/>
    <property type="project" value="TreeGrafter"/>
</dbReference>
<gene>
    <name evidence="5" type="ORF">NZH93_11260</name>
</gene>
<dbReference type="SUPFAM" id="SSF53822">
    <property type="entry name" value="Periplasmic binding protein-like I"/>
    <property type="match status" value="1"/>
</dbReference>
<evidence type="ECO:0000256" key="3">
    <source>
        <dbReference type="ARBA" id="ARBA00023163"/>
    </source>
</evidence>
<dbReference type="Pfam" id="PF13377">
    <property type="entry name" value="Peripla_BP_3"/>
    <property type="match status" value="1"/>
</dbReference>
<keyword evidence="2" id="KW-0238">DNA-binding</keyword>
<dbReference type="InterPro" id="IPR000843">
    <property type="entry name" value="HTH_LacI"/>
</dbReference>
<proteinExistence type="predicted"/>
<evidence type="ECO:0000313" key="5">
    <source>
        <dbReference type="EMBL" id="MCS7477432.1"/>
    </source>
</evidence>
<dbReference type="PANTHER" id="PTHR30146:SF153">
    <property type="entry name" value="LACTOSE OPERON REPRESSOR"/>
    <property type="match status" value="1"/>
</dbReference>
<dbReference type="PANTHER" id="PTHR30146">
    <property type="entry name" value="LACI-RELATED TRANSCRIPTIONAL REPRESSOR"/>
    <property type="match status" value="1"/>
</dbReference>
<evidence type="ECO:0000259" key="4">
    <source>
        <dbReference type="PROSITE" id="PS50932"/>
    </source>
</evidence>
<evidence type="ECO:0000256" key="1">
    <source>
        <dbReference type="ARBA" id="ARBA00023015"/>
    </source>
</evidence>
<dbReference type="Gene3D" id="3.40.50.2300">
    <property type="match status" value="2"/>
</dbReference>
<comment type="caution">
    <text evidence="5">The sequence shown here is derived from an EMBL/GenBank/DDBJ whole genome shotgun (WGS) entry which is preliminary data.</text>
</comment>
<dbReference type="RefSeq" id="WP_259622936.1">
    <property type="nucleotide sequence ID" value="NZ_JANYMP010000004.1"/>
</dbReference>
<organism evidence="5 6">
    <name type="scientific">Umezawaea endophytica</name>
    <dbReference type="NCBI Taxonomy" id="1654476"/>
    <lineage>
        <taxon>Bacteria</taxon>
        <taxon>Bacillati</taxon>
        <taxon>Actinomycetota</taxon>
        <taxon>Actinomycetes</taxon>
        <taxon>Pseudonocardiales</taxon>
        <taxon>Pseudonocardiaceae</taxon>
        <taxon>Umezawaea</taxon>
    </lineage>
</organism>
<dbReference type="PROSITE" id="PS50932">
    <property type="entry name" value="HTH_LACI_2"/>
    <property type="match status" value="1"/>
</dbReference>
<dbReference type="Gene3D" id="1.10.260.40">
    <property type="entry name" value="lambda repressor-like DNA-binding domains"/>
    <property type="match status" value="1"/>
</dbReference>
<keyword evidence="6" id="KW-1185">Reference proteome</keyword>
<dbReference type="AlphaFoldDB" id="A0A9X2VJ38"/>
<dbReference type="InterPro" id="IPR010982">
    <property type="entry name" value="Lambda_DNA-bd_dom_sf"/>
</dbReference>
<evidence type="ECO:0000313" key="6">
    <source>
        <dbReference type="Proteomes" id="UP001141259"/>
    </source>
</evidence>
<dbReference type="GO" id="GO:0003700">
    <property type="term" value="F:DNA-binding transcription factor activity"/>
    <property type="evidence" value="ECO:0007669"/>
    <property type="project" value="TreeGrafter"/>
</dbReference>
<dbReference type="Proteomes" id="UP001141259">
    <property type="component" value="Unassembled WGS sequence"/>
</dbReference>
<name>A0A9X2VJ38_9PSEU</name>
<feature type="domain" description="HTH lacI-type" evidence="4">
    <location>
        <begin position="14"/>
        <end position="68"/>
    </location>
</feature>
<dbReference type="SUPFAM" id="SSF47413">
    <property type="entry name" value="lambda repressor-like DNA-binding domains"/>
    <property type="match status" value="1"/>
</dbReference>
<keyword evidence="3" id="KW-0804">Transcription</keyword>
<reference evidence="5" key="1">
    <citation type="submission" date="2022-08" db="EMBL/GenBank/DDBJ databases">
        <authorList>
            <person name="Tistechok S."/>
            <person name="Samborskyy M."/>
            <person name="Roman I."/>
        </authorList>
    </citation>
    <scope>NUCLEOTIDE SEQUENCE</scope>
    <source>
        <strain evidence="5">DSM 103496</strain>
    </source>
</reference>
<sequence>MFPTTDADGRPLLATLKDVARLAGVSVKTVSNVVNGYEFVKPDNRRRVEEALATTGYRPNIGARNLRRGRTGSLALVLPELSIPYFGEMAGLVLEAAGEHEWNVLIEQTLGTRDRERSTLAALGPHMIDAAIVSPEALHARDFDQLDPGIPVVMLGEHSVDVPIDHVGIDNVLAATVATSHLVELGRRRIAAIGAHPYRGTATQRLDGYRAALTAAGLPLRHEYIVQALNYHRRDGADAMAHLLSLPEPPDAVFCFNDLLAIGALRAAAEHGVSVPRDVAVVGFDNNEESAYSMPSLTTIAPDKAAIAHSAVDLIRRRININGGQNLAPEDVQTPFSLEIRESTR</sequence>
<protein>
    <submittedName>
        <fullName evidence="5">LacI family transcriptional regulator</fullName>
    </submittedName>
</protein>